<dbReference type="OrthoDB" id="1892195at2759"/>
<reference evidence="3 5" key="2">
    <citation type="journal article" date="2014" name="BMC Genomics">
        <title>An improved genome release (version Mt4.0) for the model legume Medicago truncatula.</title>
        <authorList>
            <person name="Tang H."/>
            <person name="Krishnakumar V."/>
            <person name="Bidwell S."/>
            <person name="Rosen B."/>
            <person name="Chan A."/>
            <person name="Zhou S."/>
            <person name="Gentzbittel L."/>
            <person name="Childs K.L."/>
            <person name="Yandell M."/>
            <person name="Gundlach H."/>
            <person name="Mayer K.F."/>
            <person name="Schwartz D.C."/>
            <person name="Town C.D."/>
        </authorList>
    </citation>
    <scope>GENOME REANNOTATION</scope>
    <source>
        <strain evidence="3">A17</strain>
        <strain evidence="4 5">cv. Jemalong A17</strain>
    </source>
</reference>
<dbReference type="Proteomes" id="UP000002051">
    <property type="component" value="Chromosome 3"/>
</dbReference>
<dbReference type="KEGG" id="mtr:25489302"/>
<evidence type="ECO:0000256" key="1">
    <source>
        <dbReference type="SAM" id="Coils"/>
    </source>
</evidence>
<accession>A0A072V941</accession>
<proteinExistence type="predicted"/>
<organism evidence="3 5">
    <name type="scientific">Medicago truncatula</name>
    <name type="common">Barrel medic</name>
    <name type="synonym">Medicago tribuloides</name>
    <dbReference type="NCBI Taxonomy" id="3880"/>
    <lineage>
        <taxon>Eukaryota</taxon>
        <taxon>Viridiplantae</taxon>
        <taxon>Streptophyta</taxon>
        <taxon>Embryophyta</taxon>
        <taxon>Tracheophyta</taxon>
        <taxon>Spermatophyta</taxon>
        <taxon>Magnoliopsida</taxon>
        <taxon>eudicotyledons</taxon>
        <taxon>Gunneridae</taxon>
        <taxon>Pentapetalae</taxon>
        <taxon>rosids</taxon>
        <taxon>fabids</taxon>
        <taxon>Fabales</taxon>
        <taxon>Fabaceae</taxon>
        <taxon>Papilionoideae</taxon>
        <taxon>50 kb inversion clade</taxon>
        <taxon>NPAAA clade</taxon>
        <taxon>Hologalegina</taxon>
        <taxon>IRL clade</taxon>
        <taxon>Trifolieae</taxon>
        <taxon>Medicago</taxon>
    </lineage>
</organism>
<dbReference type="HOGENOM" id="CLU_021775_2_2_1"/>
<name>A0A072V941_MEDTR</name>
<dbReference type="Pfam" id="PF03469">
    <property type="entry name" value="XH"/>
    <property type="match status" value="1"/>
</dbReference>
<reference evidence="3 5" key="1">
    <citation type="journal article" date="2011" name="Nature">
        <title>The Medicago genome provides insight into the evolution of rhizobial symbioses.</title>
        <authorList>
            <person name="Young N.D."/>
            <person name="Debelle F."/>
            <person name="Oldroyd G.E."/>
            <person name="Geurts R."/>
            <person name="Cannon S.B."/>
            <person name="Udvardi M.K."/>
            <person name="Benedito V.A."/>
            <person name="Mayer K.F."/>
            <person name="Gouzy J."/>
            <person name="Schoof H."/>
            <person name="Van de Peer Y."/>
            <person name="Proost S."/>
            <person name="Cook D.R."/>
            <person name="Meyers B.C."/>
            <person name="Spannagl M."/>
            <person name="Cheung F."/>
            <person name="De Mita S."/>
            <person name="Krishnakumar V."/>
            <person name="Gundlach H."/>
            <person name="Zhou S."/>
            <person name="Mudge J."/>
            <person name="Bharti A.K."/>
            <person name="Murray J.D."/>
            <person name="Naoumkina M.A."/>
            <person name="Rosen B."/>
            <person name="Silverstein K.A."/>
            <person name="Tang H."/>
            <person name="Rombauts S."/>
            <person name="Zhao P.X."/>
            <person name="Zhou P."/>
            <person name="Barbe V."/>
            <person name="Bardou P."/>
            <person name="Bechner M."/>
            <person name="Bellec A."/>
            <person name="Berger A."/>
            <person name="Berges H."/>
            <person name="Bidwell S."/>
            <person name="Bisseling T."/>
            <person name="Choisne N."/>
            <person name="Couloux A."/>
            <person name="Denny R."/>
            <person name="Deshpande S."/>
            <person name="Dai X."/>
            <person name="Doyle J.J."/>
            <person name="Dudez A.M."/>
            <person name="Farmer A.D."/>
            <person name="Fouteau S."/>
            <person name="Franken C."/>
            <person name="Gibelin C."/>
            <person name="Gish J."/>
            <person name="Goldstein S."/>
            <person name="Gonzalez A.J."/>
            <person name="Green P.J."/>
            <person name="Hallab A."/>
            <person name="Hartog M."/>
            <person name="Hua A."/>
            <person name="Humphray S.J."/>
            <person name="Jeong D.H."/>
            <person name="Jing Y."/>
            <person name="Jocker A."/>
            <person name="Kenton S.M."/>
            <person name="Kim D.J."/>
            <person name="Klee K."/>
            <person name="Lai H."/>
            <person name="Lang C."/>
            <person name="Lin S."/>
            <person name="Macmil S.L."/>
            <person name="Magdelenat G."/>
            <person name="Matthews L."/>
            <person name="McCorrison J."/>
            <person name="Monaghan E.L."/>
            <person name="Mun J.H."/>
            <person name="Najar F.Z."/>
            <person name="Nicholson C."/>
            <person name="Noirot C."/>
            <person name="O'Bleness M."/>
            <person name="Paule C.R."/>
            <person name="Poulain J."/>
            <person name="Prion F."/>
            <person name="Qin B."/>
            <person name="Qu C."/>
            <person name="Retzel E.F."/>
            <person name="Riddle C."/>
            <person name="Sallet E."/>
            <person name="Samain S."/>
            <person name="Samson N."/>
            <person name="Sanders I."/>
            <person name="Saurat O."/>
            <person name="Scarpelli C."/>
            <person name="Schiex T."/>
            <person name="Segurens B."/>
            <person name="Severin A.J."/>
            <person name="Sherrier D.J."/>
            <person name="Shi R."/>
            <person name="Sims S."/>
            <person name="Singer S.R."/>
            <person name="Sinharoy S."/>
            <person name="Sterck L."/>
            <person name="Viollet A."/>
            <person name="Wang B.B."/>
            <person name="Wang K."/>
            <person name="Wang M."/>
            <person name="Wang X."/>
            <person name="Warfsmann J."/>
            <person name="Weissenbach J."/>
            <person name="White D.D."/>
            <person name="White J.D."/>
            <person name="Wiley G.B."/>
            <person name="Wincker P."/>
            <person name="Xing Y."/>
            <person name="Yang L."/>
            <person name="Yao Z."/>
            <person name="Ying F."/>
            <person name="Zhai J."/>
            <person name="Zhou L."/>
            <person name="Zuber A."/>
            <person name="Denarie J."/>
            <person name="Dixon R.A."/>
            <person name="May G.D."/>
            <person name="Schwartz D.C."/>
            <person name="Rogers J."/>
            <person name="Quetier F."/>
            <person name="Town C.D."/>
            <person name="Roe B.A."/>
        </authorList>
    </citation>
    <scope>NUCLEOTIDE SEQUENCE [LARGE SCALE GENOMIC DNA]</scope>
    <source>
        <strain evidence="3">A17</strain>
        <strain evidence="4 5">cv. Jemalong A17</strain>
    </source>
</reference>
<dbReference type="EMBL" id="CM001219">
    <property type="protein sequence ID" value="KEH34705.1"/>
    <property type="molecule type" value="Genomic_DNA"/>
</dbReference>
<protein>
    <submittedName>
        <fullName evidence="3">XH/XS domain protein</fullName>
    </submittedName>
</protein>
<sequence>MSTISETEKRLKEKLKDKTVELEKHVNMKQKLELEIQQLNASLGRLKDFENDELRMKVDALLMNLRDKEESLEELEEFNQKLIIKEHKSNDELQYARKILIHIFKEISNISDDEHIGVKRIRDLNTKPFINAMKKRYNADEAEIRASRLCSLWVENIKDTNWNPVKIVFVDGVAKQVIINDTHGKLNRLKKRIGQAAYNDIVAALIEKNENDSSGEYPLFELWNYEKKRRATLQEGVEFLFQNRSNKRKRGNGDPADNDHFRFIPQRQRSKRNRIRKL</sequence>
<dbReference type="STRING" id="3880.A0A072V941"/>
<keyword evidence="5" id="KW-1185">Reference proteome</keyword>
<feature type="coiled-coil region" evidence="1">
    <location>
        <begin position="15"/>
        <end position="88"/>
    </location>
</feature>
<evidence type="ECO:0000259" key="2">
    <source>
        <dbReference type="Pfam" id="PF03469"/>
    </source>
</evidence>
<dbReference type="InterPro" id="IPR005379">
    <property type="entry name" value="FDM1-5/IDN2_XH"/>
</dbReference>
<keyword evidence="1" id="KW-0175">Coiled coil</keyword>
<dbReference type="AlphaFoldDB" id="A0A072V941"/>
<dbReference type="InterPro" id="IPR045177">
    <property type="entry name" value="FDM1-5/IDN2"/>
</dbReference>
<dbReference type="PANTHER" id="PTHR21596:SF77">
    <property type="entry name" value="XH_XS DOMAIN PROTEIN"/>
    <property type="match status" value="1"/>
</dbReference>
<gene>
    <name evidence="4" type="primary">25489302</name>
    <name evidence="3" type="ordered locus">MTR_3g067845</name>
</gene>
<feature type="domain" description="Factor of DNA methylation 1-5/IDN2" evidence="2">
    <location>
        <begin position="119"/>
        <end position="249"/>
    </location>
</feature>
<dbReference type="GO" id="GO:0080188">
    <property type="term" value="P:gene silencing by siRNA-directed DNA methylation"/>
    <property type="evidence" value="ECO:0007669"/>
    <property type="project" value="InterPro"/>
</dbReference>
<evidence type="ECO:0000313" key="4">
    <source>
        <dbReference type="EnsemblPlants" id="KEH34705"/>
    </source>
</evidence>
<dbReference type="PANTHER" id="PTHR21596">
    <property type="entry name" value="RIBONUCLEASE P SUBUNIT P38"/>
    <property type="match status" value="1"/>
</dbReference>
<reference evidence="4" key="3">
    <citation type="submission" date="2015-04" db="UniProtKB">
        <authorList>
            <consortium name="EnsemblPlants"/>
        </authorList>
    </citation>
    <scope>IDENTIFICATION</scope>
    <source>
        <strain evidence="4">cv. Jemalong A17</strain>
    </source>
</reference>
<evidence type="ECO:0000313" key="3">
    <source>
        <dbReference type="EMBL" id="KEH34705.1"/>
    </source>
</evidence>
<evidence type="ECO:0000313" key="5">
    <source>
        <dbReference type="Proteomes" id="UP000002051"/>
    </source>
</evidence>
<dbReference type="EnsemblPlants" id="KEH34705">
    <property type="protein sequence ID" value="KEH34705"/>
    <property type="gene ID" value="MTR_3g067845"/>
</dbReference>